<feature type="domain" description="WW" evidence="8">
    <location>
        <begin position="8"/>
        <end position="35"/>
    </location>
</feature>
<dbReference type="PROSITE" id="PS50020">
    <property type="entry name" value="WW_DOMAIN_2"/>
    <property type="match status" value="2"/>
</dbReference>
<feature type="compositionally biased region" description="Polar residues" evidence="7">
    <location>
        <begin position="162"/>
        <end position="191"/>
    </location>
</feature>
<keyword evidence="5" id="KW-0539">Nucleus</keyword>
<evidence type="ECO:0000313" key="10">
    <source>
        <dbReference type="EMBL" id="KIS66369.1"/>
    </source>
</evidence>
<reference evidence="10 11" key="1">
    <citation type="journal article" date="2006" name="Nature">
        <title>Insights from the genome of the biotrophic fungal plant pathogen Ustilago maydis.</title>
        <authorList>
            <person name="Kamper J."/>
            <person name="Kahmann R."/>
            <person name="Bolker M."/>
            <person name="Ma L.J."/>
            <person name="Brefort T."/>
            <person name="Saville B.J."/>
            <person name="Banuett F."/>
            <person name="Kronstad J.W."/>
            <person name="Gold S.E."/>
            <person name="Muller O."/>
            <person name="Perlin M.H."/>
            <person name="Wosten H.A."/>
            <person name="de Vries R."/>
            <person name="Ruiz-Herrera J."/>
            <person name="Reynaga-Pena C.G."/>
            <person name="Snetselaar K."/>
            <person name="McCann M."/>
            <person name="Perez-Martin J."/>
            <person name="Feldbrugge M."/>
            <person name="Basse C.W."/>
            <person name="Steinberg G."/>
            <person name="Ibeas J.I."/>
            <person name="Holloman W."/>
            <person name="Guzman P."/>
            <person name="Farman M."/>
            <person name="Stajich J.E."/>
            <person name="Sentandreu R."/>
            <person name="Gonzalez-Prieto J.M."/>
            <person name="Kennell J.C."/>
            <person name="Molina L."/>
            <person name="Schirawski J."/>
            <person name="Mendoza-Mendoza A."/>
            <person name="Greilinger D."/>
            <person name="Munch K."/>
            <person name="Rossel N."/>
            <person name="Scherer M."/>
            <person name="Vranes M."/>
            <person name="Ladendorf O."/>
            <person name="Vincon V."/>
            <person name="Fuchs U."/>
            <person name="Sandrock B."/>
            <person name="Meng S."/>
            <person name="Ho E.C."/>
            <person name="Cahill M.J."/>
            <person name="Boyce K.J."/>
            <person name="Klose J."/>
            <person name="Klosterman S.J."/>
            <person name="Deelstra H.J."/>
            <person name="Ortiz-Castellanos L."/>
            <person name="Li W."/>
            <person name="Sanchez-Alonso P."/>
            <person name="Schreier P.H."/>
            <person name="Hauser-Hahn I."/>
            <person name="Vaupel M."/>
            <person name="Koopmann E."/>
            <person name="Friedrich G."/>
            <person name="Voss H."/>
            <person name="Schluter T."/>
            <person name="Margolis J."/>
            <person name="Platt D."/>
            <person name="Swimmer C."/>
            <person name="Gnirke A."/>
            <person name="Chen F."/>
            <person name="Vysotskaia V."/>
            <person name="Mannhaupt G."/>
            <person name="Guldener U."/>
            <person name="Munsterkotter M."/>
            <person name="Haase D."/>
            <person name="Oesterheld M."/>
            <person name="Mewes H.W."/>
            <person name="Mauceli E.W."/>
            <person name="DeCaprio D."/>
            <person name="Wade C.M."/>
            <person name="Butler J."/>
            <person name="Young S."/>
            <person name="Jaffe D.B."/>
            <person name="Calvo S."/>
            <person name="Nusbaum C."/>
            <person name="Galagan J."/>
            <person name="Birren B.W."/>
        </authorList>
    </citation>
    <scope>NUCLEOTIDE SEQUENCE [LARGE SCALE GENOMIC DNA]</scope>
    <source>
        <strain evidence="11">DSM 14603 / FGSC 9021 / UM521</strain>
    </source>
</reference>
<dbReference type="SUPFAM" id="SSF81698">
    <property type="entry name" value="FF domain"/>
    <property type="match status" value="4"/>
</dbReference>
<sequence length="660" mass="75404">MSATGVQWTEHRTPEGRPYWYHSVERRSVWEKPSELKTPRERALEATPWKEYKSGDRSYYVHSVTKQSTWTLPAELKQILDQYPNDGFAAAPPLASSAVASPHVGGNTQSPAFARSPVPSQSPFPAMGQSSPNHHGPAASSTRGAGFNSPNQLHRPGAEPASGSNTPIPNPHTASRAAQSTHATTSGSTEVNFKGDKEAAETAFIQLLRDTHVDVDWTWETTMRTIITNPLYKALKTIAERKAAFNKHIEALRRQRATEAATRMEVLKPAFRKLLDEDARIKSYSSFATAQKYLSATSVWKQAQSEQEAREAFEAVMREKQQAEREQEDKVKARNREMLMALLKTFEADVFTRWRDAHRTIVESQEYTSDALLPRMDVSEMLSVFEELIRGIEKEADAAQRAEVEAKRRKERQNRDAFKSLLRKLADEGKIAARSTWGEIFPLIRDDVSLLRVAGQAGSTPLELFYDFVDSLDQELERQTADALQHISKTGHTVTPTTTWSEFLEWTTGVNVPVATLEQIHRELVSYLEAEQERATVEARKKLERKFRHQIEDLRYAFKKVDPPLRLQADWDEVKQKMHDTHEWKQAEKQDERVPKWAWEKFVRRQKQKLLDSAESVDAKKRKDAPDTPNHDKLTFEETLTKRLRRDADEDHSEPEEGEV</sequence>
<dbReference type="PROSITE" id="PS51676">
    <property type="entry name" value="FF"/>
    <property type="match status" value="1"/>
</dbReference>
<dbReference type="CDD" id="cd00201">
    <property type="entry name" value="WW"/>
    <property type="match status" value="2"/>
</dbReference>
<keyword evidence="6" id="KW-0175">Coiled coil</keyword>
<evidence type="ECO:0000256" key="6">
    <source>
        <dbReference type="SAM" id="Coils"/>
    </source>
</evidence>
<organism evidence="10 11">
    <name type="scientific">Mycosarcoma maydis</name>
    <name type="common">Corn smut fungus</name>
    <name type="synonym">Ustilago maydis</name>
    <dbReference type="NCBI Taxonomy" id="5270"/>
    <lineage>
        <taxon>Eukaryota</taxon>
        <taxon>Fungi</taxon>
        <taxon>Dikarya</taxon>
        <taxon>Basidiomycota</taxon>
        <taxon>Ustilaginomycotina</taxon>
        <taxon>Ustilaginomycetes</taxon>
        <taxon>Ustilaginales</taxon>
        <taxon>Ustilaginaceae</taxon>
        <taxon>Mycosarcoma</taxon>
    </lineage>
</organism>
<feature type="compositionally biased region" description="Polar residues" evidence="7">
    <location>
        <begin position="118"/>
        <end position="152"/>
    </location>
</feature>
<evidence type="ECO:0000256" key="5">
    <source>
        <dbReference type="ARBA" id="ARBA00023242"/>
    </source>
</evidence>
<dbReference type="InterPro" id="IPR002713">
    <property type="entry name" value="FF_domain"/>
</dbReference>
<dbReference type="SMART" id="SM00441">
    <property type="entry name" value="FF"/>
    <property type="match status" value="4"/>
</dbReference>
<dbReference type="VEuPathDB" id="FungiDB:UMAG_05364"/>
<dbReference type="SMART" id="SM00456">
    <property type="entry name" value="WW"/>
    <property type="match status" value="2"/>
</dbReference>
<evidence type="ECO:0000256" key="7">
    <source>
        <dbReference type="SAM" id="MobiDB-lite"/>
    </source>
</evidence>
<evidence type="ECO:0000256" key="1">
    <source>
        <dbReference type="ARBA" id="ARBA00004123"/>
    </source>
</evidence>
<dbReference type="OrthoDB" id="187617at2759"/>
<dbReference type="InParanoid" id="A0A0D1DPK4"/>
<dbReference type="InterPro" id="IPR039726">
    <property type="entry name" value="Prp40-like"/>
</dbReference>
<feature type="region of interest" description="Disordered" evidence="7">
    <location>
        <begin position="99"/>
        <end position="193"/>
    </location>
</feature>
<dbReference type="PANTHER" id="PTHR11864">
    <property type="entry name" value="PRE-MRNA-PROCESSING PROTEIN PRP40"/>
    <property type="match status" value="1"/>
</dbReference>
<feature type="region of interest" description="Disordered" evidence="7">
    <location>
        <begin position="606"/>
        <end position="660"/>
    </location>
</feature>
<dbReference type="PANTHER" id="PTHR11864:SF0">
    <property type="entry name" value="PRP40 PRE-MRNA PROCESSING FACTOR 40 HOMOLOG A (YEAST)"/>
    <property type="match status" value="1"/>
</dbReference>
<evidence type="ECO:0000256" key="2">
    <source>
        <dbReference type="ARBA" id="ARBA00022664"/>
    </source>
</evidence>
<dbReference type="GO" id="GO:0003723">
    <property type="term" value="F:RNA binding"/>
    <property type="evidence" value="ECO:0000318"/>
    <property type="project" value="GO_Central"/>
</dbReference>
<dbReference type="SMR" id="A0A0D1DPK4"/>
<dbReference type="Pfam" id="PF00397">
    <property type="entry name" value="WW"/>
    <property type="match status" value="1"/>
</dbReference>
<dbReference type="GeneID" id="23565279"/>
<dbReference type="AlphaFoldDB" id="A0A0D1DPK4"/>
<dbReference type="eggNOG" id="KOG0152">
    <property type="taxonomic scope" value="Eukaryota"/>
</dbReference>
<evidence type="ECO:0000259" key="9">
    <source>
        <dbReference type="PROSITE" id="PS51676"/>
    </source>
</evidence>
<gene>
    <name evidence="10" type="ORF">UMAG_05364</name>
</gene>
<keyword evidence="11" id="KW-1185">Reference proteome</keyword>
<dbReference type="FunFam" id="1.10.10.440:FF:000013">
    <property type="entry name" value="pre-mRNA-processing protein 40A isoform X1"/>
    <property type="match status" value="1"/>
</dbReference>
<feature type="coiled-coil region" evidence="6">
    <location>
        <begin position="306"/>
        <end position="336"/>
    </location>
</feature>
<keyword evidence="2" id="KW-0507">mRNA processing</keyword>
<dbReference type="Gene3D" id="2.20.70.10">
    <property type="match status" value="2"/>
</dbReference>
<dbReference type="SUPFAM" id="SSF51045">
    <property type="entry name" value="WW domain"/>
    <property type="match status" value="2"/>
</dbReference>
<proteinExistence type="predicted"/>
<dbReference type="FunFam" id="2.20.70.10:FF:000107">
    <property type="entry name" value="Chromosome 19, whole genome shotgun sequence"/>
    <property type="match status" value="1"/>
</dbReference>
<dbReference type="GO" id="GO:0045292">
    <property type="term" value="P:mRNA cis splicing, via spliceosome"/>
    <property type="evidence" value="ECO:0007669"/>
    <property type="project" value="InterPro"/>
</dbReference>
<dbReference type="EMBL" id="CM003158">
    <property type="protein sequence ID" value="KIS66369.1"/>
    <property type="molecule type" value="Genomic_DNA"/>
</dbReference>
<feature type="compositionally biased region" description="Acidic residues" evidence="7">
    <location>
        <begin position="650"/>
        <end position="660"/>
    </location>
</feature>
<dbReference type="OMA" id="RDEIFQD"/>
<accession>A0A0D1DPK4</accession>
<dbReference type="Proteomes" id="UP000000561">
    <property type="component" value="Chromosome 19"/>
</dbReference>
<feature type="domain" description="FF" evidence="9">
    <location>
        <begin position="197"/>
        <end position="251"/>
    </location>
</feature>
<dbReference type="GO" id="GO:0005685">
    <property type="term" value="C:U1 snRNP"/>
    <property type="evidence" value="ECO:0000318"/>
    <property type="project" value="GO_Central"/>
</dbReference>
<dbReference type="Pfam" id="PF01846">
    <property type="entry name" value="FF"/>
    <property type="match status" value="2"/>
</dbReference>
<evidence type="ECO:0000256" key="4">
    <source>
        <dbReference type="ARBA" id="ARBA00023187"/>
    </source>
</evidence>
<comment type="subcellular location">
    <subcellularLocation>
        <location evidence="1">Nucleus</location>
    </subcellularLocation>
</comment>
<dbReference type="InterPro" id="IPR036020">
    <property type="entry name" value="WW_dom_sf"/>
</dbReference>
<evidence type="ECO:0000313" key="11">
    <source>
        <dbReference type="Proteomes" id="UP000000561"/>
    </source>
</evidence>
<feature type="coiled-coil region" evidence="6">
    <location>
        <begin position="382"/>
        <end position="416"/>
    </location>
</feature>
<protein>
    <recommendedName>
        <fullName evidence="12">Formin binding protein 3</fullName>
    </recommendedName>
</protein>
<feature type="domain" description="WW" evidence="8">
    <location>
        <begin position="47"/>
        <end position="75"/>
    </location>
</feature>
<dbReference type="FunCoup" id="A0A0D1DPK4">
    <property type="interactions" value="728"/>
</dbReference>
<name>A0A0D1DPK4_MYCMD</name>
<dbReference type="RefSeq" id="XP_011392064.1">
    <property type="nucleotide sequence ID" value="XM_011393762.1"/>
</dbReference>
<evidence type="ECO:0008006" key="12">
    <source>
        <dbReference type="Google" id="ProtNLM"/>
    </source>
</evidence>
<dbReference type="GO" id="GO:0071004">
    <property type="term" value="C:U2-type prespliceosome"/>
    <property type="evidence" value="ECO:0000318"/>
    <property type="project" value="GO_Central"/>
</dbReference>
<dbReference type="InterPro" id="IPR001202">
    <property type="entry name" value="WW_dom"/>
</dbReference>
<dbReference type="KEGG" id="uma:UMAG_05364"/>
<dbReference type="InterPro" id="IPR036517">
    <property type="entry name" value="FF_domain_sf"/>
</dbReference>
<feature type="compositionally biased region" description="Basic and acidic residues" evidence="7">
    <location>
        <begin position="606"/>
        <end position="649"/>
    </location>
</feature>
<dbReference type="Gene3D" id="1.10.10.440">
    <property type="entry name" value="FF domain"/>
    <property type="match status" value="5"/>
</dbReference>
<evidence type="ECO:0000259" key="8">
    <source>
        <dbReference type="PROSITE" id="PS50020"/>
    </source>
</evidence>
<keyword evidence="3" id="KW-0677">Repeat</keyword>
<dbReference type="PROSITE" id="PS01159">
    <property type="entry name" value="WW_DOMAIN_1"/>
    <property type="match status" value="1"/>
</dbReference>
<evidence type="ECO:0000256" key="3">
    <source>
        <dbReference type="ARBA" id="ARBA00022737"/>
    </source>
</evidence>
<dbReference type="STRING" id="237631.A0A0D1DPK4"/>
<dbReference type="GO" id="GO:0000398">
    <property type="term" value="P:mRNA splicing, via spliceosome"/>
    <property type="evidence" value="ECO:0000318"/>
    <property type="project" value="GO_Central"/>
</dbReference>
<keyword evidence="4" id="KW-0508">mRNA splicing</keyword>